<dbReference type="Gene3D" id="3.40.710.10">
    <property type="entry name" value="DD-peptidase/beta-lactamase superfamily"/>
    <property type="match status" value="1"/>
</dbReference>
<dbReference type="PANTHER" id="PTHR43283">
    <property type="entry name" value="BETA-LACTAMASE-RELATED"/>
    <property type="match status" value="1"/>
</dbReference>
<protein>
    <submittedName>
        <fullName evidence="3">D-alanyl-D-alanine carboxypeptidase</fullName>
        <ecNumber evidence="3">3.4.16.4</ecNumber>
    </submittedName>
    <submittedName>
        <fullName evidence="2">D-stereospecific peptide hydrolase</fullName>
    </submittedName>
</protein>
<dbReference type="SUPFAM" id="SSF56601">
    <property type="entry name" value="beta-lactamase/transpeptidase-like"/>
    <property type="match status" value="1"/>
</dbReference>
<dbReference type="Pfam" id="PF00144">
    <property type="entry name" value="Beta-lactamase"/>
    <property type="match status" value="1"/>
</dbReference>
<dbReference type="Proteomes" id="UP000075755">
    <property type="component" value="Chromosome"/>
</dbReference>
<evidence type="ECO:0000313" key="2">
    <source>
        <dbReference type="EMBL" id="AMS43525.1"/>
    </source>
</evidence>
<reference evidence="3 5" key="2">
    <citation type="submission" date="2020-08" db="EMBL/GenBank/DDBJ databases">
        <title>Genomic Encyclopedia of Type Strains, Phase IV (KMG-IV): sequencing the most valuable type-strain genomes for metagenomic binning, comparative biology and taxonomic classification.</title>
        <authorList>
            <person name="Goeker M."/>
        </authorList>
    </citation>
    <scope>NUCLEOTIDE SEQUENCE [LARGE SCALE GENOMIC DNA]</scope>
    <source>
        <strain evidence="3 5">DSM 10368</strain>
    </source>
</reference>
<dbReference type="KEGG" id="aak:AA2016_4615"/>
<feature type="domain" description="Beta-lactamase-related" evidence="1">
    <location>
        <begin position="12"/>
        <end position="318"/>
    </location>
</feature>
<evidence type="ECO:0000313" key="5">
    <source>
        <dbReference type="Proteomes" id="UP000577697"/>
    </source>
</evidence>
<keyword evidence="3" id="KW-0645">Protease</keyword>
<evidence type="ECO:0000313" key="4">
    <source>
        <dbReference type="Proteomes" id="UP000075755"/>
    </source>
</evidence>
<gene>
    <name evidence="2" type="ORF">AA2016_4615</name>
    <name evidence="3" type="ORF">FHS67_001646</name>
</gene>
<dbReference type="InterPro" id="IPR012338">
    <property type="entry name" value="Beta-lactam/transpept-like"/>
</dbReference>
<dbReference type="GO" id="GO:0009002">
    <property type="term" value="F:serine-type D-Ala-D-Ala carboxypeptidase activity"/>
    <property type="evidence" value="ECO:0007669"/>
    <property type="project" value="UniProtKB-EC"/>
</dbReference>
<evidence type="ECO:0000313" key="3">
    <source>
        <dbReference type="EMBL" id="MBB3705334.1"/>
    </source>
</evidence>
<keyword evidence="5" id="KW-1185">Reference proteome</keyword>
<organism evidence="2 4">
    <name type="scientific">Aminobacter aminovorans</name>
    <name type="common">Chelatobacter heintzii</name>
    <dbReference type="NCBI Taxonomy" id="83263"/>
    <lineage>
        <taxon>Bacteria</taxon>
        <taxon>Pseudomonadati</taxon>
        <taxon>Pseudomonadota</taxon>
        <taxon>Alphaproteobacteria</taxon>
        <taxon>Hyphomicrobiales</taxon>
        <taxon>Phyllobacteriaceae</taxon>
        <taxon>Aminobacter</taxon>
    </lineage>
</organism>
<dbReference type="AlphaFoldDB" id="A0AAC8YS30"/>
<keyword evidence="2" id="KW-0378">Hydrolase</keyword>
<dbReference type="EC" id="3.4.16.4" evidence="3"/>
<evidence type="ECO:0000259" key="1">
    <source>
        <dbReference type="Pfam" id="PF00144"/>
    </source>
</evidence>
<reference evidence="2 4" key="1">
    <citation type="submission" date="2016-03" db="EMBL/GenBank/DDBJ databases">
        <title>Complete genome of Aminobacter aminovorans KCTC 2477.</title>
        <authorList>
            <person name="Kim K.M."/>
        </authorList>
    </citation>
    <scope>NUCLEOTIDE SEQUENCE [LARGE SCALE GENOMIC DNA]</scope>
    <source>
        <strain evidence="2 4">KCTC 2477</strain>
    </source>
</reference>
<name>A0AAC8YS30_AMIAI</name>
<dbReference type="Proteomes" id="UP000577697">
    <property type="component" value="Unassembled WGS sequence"/>
</dbReference>
<dbReference type="InterPro" id="IPR050789">
    <property type="entry name" value="Diverse_Enzym_Activities"/>
</dbReference>
<dbReference type="EMBL" id="JACICB010000005">
    <property type="protein sequence ID" value="MBB3705334.1"/>
    <property type="molecule type" value="Genomic_DNA"/>
</dbReference>
<dbReference type="RefSeq" id="WP_169808352.1">
    <property type="nucleotide sequence ID" value="NZ_CP015005.1"/>
</dbReference>
<dbReference type="EMBL" id="CP015005">
    <property type="protein sequence ID" value="AMS43525.1"/>
    <property type="molecule type" value="Genomic_DNA"/>
</dbReference>
<keyword evidence="3" id="KW-0121">Carboxypeptidase</keyword>
<proteinExistence type="predicted"/>
<accession>A0AAC8YS30</accession>
<dbReference type="InterPro" id="IPR001466">
    <property type="entry name" value="Beta-lactam-related"/>
</dbReference>
<sequence>MNRKELVDLVSEQRIPLALYATGQGLERPWATAAGMADEQTGRPMSLDTPLRVASNTKTFVAATILRFWERGLIDLDGPVARLVDPLFNALLTAAGYNTDRITVRHLLDHSGGLVDHTNAPEFFATVLREPQHLWTREEQVRLGAKFSAPLSEPGTRFSYSDTGYILLGDIIERISGTTLAETVRREMGFERLGLATSWWEISEPQPAHVEPRARQFFGDVDATGISASMDLYGGGGLVMSVRDLATLFAALFEGRVFDSPDTLREMLSQGSHDGAATYRLGISVDTVDGAEVYSHLGFWGTAAYYAPAQGIAVAGFAIRREARDTLVSVIRRLLAAEGWHG</sequence>